<sequence length="165" mass="18544">MTKASVSRDAGIAYLDEEISQDYEGDENGTTPQEAAQQIDAFYAGDFLFSQPIFQKEKAKGMINFLGGLDALICGLGRILRYDDCRQDALVQMLLELHKLPPRQVKIWDERCDDYLNYSAFLARCTGAGLYKNGKTIQGINTVRMESLKDLRRICHTGTYGNPGY</sequence>
<reference evidence="1" key="2">
    <citation type="journal article" date="2014" name="PLoS Genet.">
        <title>Signature gene expression reveals novel clues to the molecular mechanisms of dimorphic transition in Penicillium marneffei.</title>
        <authorList>
            <person name="Yang E."/>
            <person name="Wang G."/>
            <person name="Cai J."/>
            <person name="Woo P.C."/>
            <person name="Lau S.K."/>
            <person name="Yuen K.-Y."/>
            <person name="Chow W.-N."/>
            <person name="Lin X."/>
        </authorList>
    </citation>
    <scope>NUCLEOTIDE SEQUENCE</scope>
    <source>
        <strain evidence="1">PM1</strain>
    </source>
</reference>
<dbReference type="HOGENOM" id="CLU_1475634_0_0_1"/>
<gene>
    <name evidence="1" type="ORF">GQ26_0231070</name>
</gene>
<comment type="caution">
    <text evidence="1">The sequence shown here is derived from an EMBL/GenBank/DDBJ whole genome shotgun (WGS) entry which is preliminary data.</text>
</comment>
<evidence type="ECO:0000313" key="1">
    <source>
        <dbReference type="EMBL" id="KFX45466.1"/>
    </source>
</evidence>
<reference key="1">
    <citation type="journal article" date="2014" name="PLoS Genet.">
        <title>Signature Gene Expression Reveals Novel Clues to the Molecular Mechanisms of Dimorphic Transition in Penicillium marneffei.</title>
        <authorList>
            <person name="Yang E."/>
            <person name="Wang G."/>
            <person name="Cai J."/>
            <person name="Woo P.C."/>
            <person name="Lau S.K."/>
            <person name="Yuen K.-Y."/>
            <person name="Chow W.-N."/>
            <person name="Lin X."/>
        </authorList>
    </citation>
    <scope>NUCLEOTIDE SEQUENCE [LARGE SCALE GENOMIC DNA]</scope>
    <source>
        <strain>PM1</strain>
    </source>
</reference>
<dbReference type="AlphaFoldDB" id="A0A093VFL7"/>
<organism evidence="1">
    <name type="scientific">Talaromyces marneffei PM1</name>
    <dbReference type="NCBI Taxonomy" id="1077442"/>
    <lineage>
        <taxon>Eukaryota</taxon>
        <taxon>Fungi</taxon>
        <taxon>Dikarya</taxon>
        <taxon>Ascomycota</taxon>
        <taxon>Pezizomycotina</taxon>
        <taxon>Eurotiomycetes</taxon>
        <taxon>Eurotiomycetidae</taxon>
        <taxon>Eurotiales</taxon>
        <taxon>Trichocomaceae</taxon>
        <taxon>Talaromyces</taxon>
        <taxon>Talaromyces sect. Talaromyces</taxon>
    </lineage>
</organism>
<protein>
    <submittedName>
        <fullName evidence="1">Uncharacterized protein</fullName>
    </submittedName>
</protein>
<accession>A0A093VFL7</accession>
<proteinExistence type="predicted"/>
<dbReference type="EMBL" id="JPOX01000023">
    <property type="protein sequence ID" value="KFX45466.1"/>
    <property type="molecule type" value="Genomic_DNA"/>
</dbReference>
<name>A0A093VFL7_TALMA</name>